<dbReference type="EMBL" id="JBJUIK010000004">
    <property type="protein sequence ID" value="KAL3529851.1"/>
    <property type="molecule type" value="Genomic_DNA"/>
</dbReference>
<accession>A0ABD3ADJ9</accession>
<proteinExistence type="predicted"/>
<dbReference type="AlphaFoldDB" id="A0ABD3ADJ9"/>
<evidence type="ECO:0000256" key="1">
    <source>
        <dbReference type="SAM" id="MobiDB-lite"/>
    </source>
</evidence>
<dbReference type="Proteomes" id="UP001630127">
    <property type="component" value="Unassembled WGS sequence"/>
</dbReference>
<organism evidence="2 3">
    <name type="scientific">Cinchona calisaya</name>
    <dbReference type="NCBI Taxonomy" id="153742"/>
    <lineage>
        <taxon>Eukaryota</taxon>
        <taxon>Viridiplantae</taxon>
        <taxon>Streptophyta</taxon>
        <taxon>Embryophyta</taxon>
        <taxon>Tracheophyta</taxon>
        <taxon>Spermatophyta</taxon>
        <taxon>Magnoliopsida</taxon>
        <taxon>eudicotyledons</taxon>
        <taxon>Gunneridae</taxon>
        <taxon>Pentapetalae</taxon>
        <taxon>asterids</taxon>
        <taxon>lamiids</taxon>
        <taxon>Gentianales</taxon>
        <taxon>Rubiaceae</taxon>
        <taxon>Cinchonoideae</taxon>
        <taxon>Cinchoneae</taxon>
        <taxon>Cinchona</taxon>
    </lineage>
</organism>
<comment type="caution">
    <text evidence="2">The sequence shown here is derived from an EMBL/GenBank/DDBJ whole genome shotgun (WGS) entry which is preliminary data.</text>
</comment>
<reference evidence="2 3" key="1">
    <citation type="submission" date="2024-11" db="EMBL/GenBank/DDBJ databases">
        <title>A near-complete genome assembly of Cinchona calisaya.</title>
        <authorList>
            <person name="Lian D.C."/>
            <person name="Zhao X.W."/>
            <person name="Wei L."/>
        </authorList>
    </citation>
    <scope>NUCLEOTIDE SEQUENCE [LARGE SCALE GENOMIC DNA]</scope>
    <source>
        <tissue evidence="2">Nenye</tissue>
    </source>
</reference>
<feature type="region of interest" description="Disordered" evidence="1">
    <location>
        <begin position="1"/>
        <end position="32"/>
    </location>
</feature>
<keyword evidence="3" id="KW-1185">Reference proteome</keyword>
<evidence type="ECO:0000313" key="3">
    <source>
        <dbReference type="Proteomes" id="UP001630127"/>
    </source>
</evidence>
<protein>
    <submittedName>
        <fullName evidence="2">Uncharacterized protein</fullName>
    </submittedName>
</protein>
<gene>
    <name evidence="2" type="ORF">ACH5RR_009173</name>
</gene>
<name>A0ABD3ADJ9_9GENT</name>
<evidence type="ECO:0000313" key="2">
    <source>
        <dbReference type="EMBL" id="KAL3529851.1"/>
    </source>
</evidence>
<sequence length="106" mass="12140">MERVSDDNTANFLTKDSNDNDSHSYSNIDQVDRPVVDRATQLKEWTTTSQELSTKLHAKPAKKITFVVCKRTRKRKKYVAGLSIMTRAASRTFTLLPPQMFHNVPN</sequence>